<accession>A0A078B859</accession>
<feature type="region of interest" description="Disordered" evidence="2">
    <location>
        <begin position="588"/>
        <end position="611"/>
    </location>
</feature>
<organism evidence="3 4">
    <name type="scientific">Stylonychia lemnae</name>
    <name type="common">Ciliate</name>
    <dbReference type="NCBI Taxonomy" id="5949"/>
    <lineage>
        <taxon>Eukaryota</taxon>
        <taxon>Sar</taxon>
        <taxon>Alveolata</taxon>
        <taxon>Ciliophora</taxon>
        <taxon>Intramacronucleata</taxon>
        <taxon>Spirotrichea</taxon>
        <taxon>Stichotrichia</taxon>
        <taxon>Sporadotrichida</taxon>
        <taxon>Oxytrichidae</taxon>
        <taxon>Stylonychinae</taxon>
        <taxon>Stylonychia</taxon>
    </lineage>
</organism>
<gene>
    <name evidence="3" type="primary">Contig6424.g6873</name>
    <name evidence="3" type="ORF">STYLEM_19734</name>
</gene>
<name>A0A078B859_STYLE</name>
<feature type="compositionally biased region" description="Basic and acidic residues" evidence="2">
    <location>
        <begin position="150"/>
        <end position="159"/>
    </location>
</feature>
<keyword evidence="1" id="KW-0175">Coiled coil</keyword>
<dbReference type="AlphaFoldDB" id="A0A078B859"/>
<keyword evidence="4" id="KW-1185">Reference proteome</keyword>
<proteinExistence type="predicted"/>
<sequence length="851" mass="99628">MQYEELSDDQFVKHAERLVNFRVDDIENSPLRRFNNDNILMLERIEDIERAVAESPDNKSFKSRSPSMKRKNKSPSQTQLENAFWNCDSNLVVKDMLAVSTKKTNEDLKAFKLKLGGGQIQKDEKDNNDKNEQDEQQLQQQSKVKLQTPKKSDARESASKRTRSLFNQKEKARRTQTRLIEYEEDSDYSPGKSSVNLSSNDENGEFDDFALIQSEFDNVKQEREEQTKLAKLKDLYQNHLHELLIQKQTLEKQVRMERALRMKSDHEIKYLRNKLDVEMKTMKSKIEDEFKLNFNRRQNEMWTKFQVEQSNVAAQYNELRAYQAKKLTLMSKMSRVICWQENDVVALRTQYKQAERQNRMLSNPSKVSLMSQKGGSLISKEEREEAARVQEIEQMHRDEIERYQDHINYQDTEIEHIKQIMERWVTQINALNDQIKELKQLNENLRQQHKNEVAIIIDKYETTIKQLQKQQVSEKGQMSEYRNHVEHELGLKDKLQERLTGYIDVLRKEVITAKRIMANPKLRDNAYNEINFERVYYYDYVPKTREEGMQEKSFDKNSVSIKIKPKTIKDNVVLSGNIINRQGTIGSSMSLKDYENSNPRPATSGDPNKSLKRRRQLFINQNPNDRTTHASTINHPVLSSSAFNMDVESPNVQASKFKLDRTQYDRRFVQTAKNSPRPQRQSNFSNNFNIMSNSKQESTQFDMESVQNNNNPNHNFNVEVQNVMKGWSNNHSVERKPLINTSIGENINISSKINNDGKHHNNVNTSLLNSIEYSLENSTVFRNKDLAQINFGLNMSSTPINQRPSKMRATSTHFQSTQNNNTPKTQQRYQLQQTSVMAKVYFNMDNSVTSN</sequence>
<feature type="compositionally biased region" description="Polar residues" evidence="2">
    <location>
        <begin position="588"/>
        <end position="607"/>
    </location>
</feature>
<protein>
    <submittedName>
        <fullName evidence="3">Uncharacterized protein</fullName>
    </submittedName>
</protein>
<dbReference type="Proteomes" id="UP000039865">
    <property type="component" value="Unassembled WGS sequence"/>
</dbReference>
<feature type="region of interest" description="Disordered" evidence="2">
    <location>
        <begin position="797"/>
        <end position="825"/>
    </location>
</feature>
<feature type="region of interest" description="Disordered" evidence="2">
    <location>
        <begin position="119"/>
        <end position="200"/>
    </location>
</feature>
<evidence type="ECO:0000256" key="1">
    <source>
        <dbReference type="SAM" id="Coils"/>
    </source>
</evidence>
<dbReference type="EMBL" id="CCKQ01018616">
    <property type="protein sequence ID" value="CDW90589.1"/>
    <property type="molecule type" value="Genomic_DNA"/>
</dbReference>
<feature type="region of interest" description="Disordered" evidence="2">
    <location>
        <begin position="54"/>
        <end position="77"/>
    </location>
</feature>
<feature type="coiled-coil region" evidence="1">
    <location>
        <begin position="414"/>
        <end position="477"/>
    </location>
</feature>
<reference evidence="3 4" key="1">
    <citation type="submission" date="2014-06" db="EMBL/GenBank/DDBJ databases">
        <authorList>
            <person name="Swart Estienne"/>
        </authorList>
    </citation>
    <scope>NUCLEOTIDE SEQUENCE [LARGE SCALE GENOMIC DNA]</scope>
    <source>
        <strain evidence="3 4">130c</strain>
    </source>
</reference>
<dbReference type="InParanoid" id="A0A078B859"/>
<evidence type="ECO:0000256" key="2">
    <source>
        <dbReference type="SAM" id="MobiDB-lite"/>
    </source>
</evidence>
<evidence type="ECO:0000313" key="3">
    <source>
        <dbReference type="EMBL" id="CDW90589.1"/>
    </source>
</evidence>
<feature type="compositionally biased region" description="Basic and acidic residues" evidence="2">
    <location>
        <begin position="121"/>
        <end position="133"/>
    </location>
</feature>
<feature type="compositionally biased region" description="Polar residues" evidence="2">
    <location>
        <begin position="191"/>
        <end position="200"/>
    </location>
</feature>
<evidence type="ECO:0000313" key="4">
    <source>
        <dbReference type="Proteomes" id="UP000039865"/>
    </source>
</evidence>